<evidence type="ECO:0000256" key="2">
    <source>
        <dbReference type="ARBA" id="ARBA00007430"/>
    </source>
</evidence>
<reference evidence="8 9" key="1">
    <citation type="submission" date="2024-02" db="EMBL/GenBank/DDBJ databases">
        <title>Full genome sequence of Sphingomonas kaistensis.</title>
        <authorList>
            <person name="Poletto B.L."/>
            <person name="Silva G."/>
            <person name="Galante D."/>
            <person name="Campos K.R."/>
            <person name="Santos M.B.N."/>
            <person name="Sacchi C.T."/>
        </authorList>
    </citation>
    <scope>NUCLEOTIDE SEQUENCE [LARGE SCALE GENOMIC DNA]</scope>
    <source>
        <strain evidence="8 9">MA4R</strain>
    </source>
</reference>
<evidence type="ECO:0000313" key="9">
    <source>
        <dbReference type="Proteomes" id="UP001382935"/>
    </source>
</evidence>
<gene>
    <name evidence="8" type="ORF">V6R86_05130</name>
</gene>
<accession>A0ABZ2G2Q1</accession>
<feature type="transmembrane region" description="Helical" evidence="7">
    <location>
        <begin position="79"/>
        <end position="102"/>
    </location>
</feature>
<feature type="transmembrane region" description="Helical" evidence="7">
    <location>
        <begin position="169"/>
        <end position="188"/>
    </location>
</feature>
<feature type="transmembrane region" description="Helical" evidence="7">
    <location>
        <begin position="438"/>
        <end position="458"/>
    </location>
</feature>
<dbReference type="RefSeq" id="WP_338502694.1">
    <property type="nucleotide sequence ID" value="NZ_CP145607.1"/>
</dbReference>
<sequence>MSVRRSLIWTYGAQIVSFVLIFLSTIIVARIVTPRDFGIYGMAVAATTIINVFMQLGLAKYIMREEEVSRDLLRSLFTVNLLMTLLYCSIILAGSALSSYLFGSREVGRFLLVFALFPLIAMFEFIPGALAARAMRFGLISAMAIVRAVVLAASTVGFALLGFEYMSFAWAQVLTFTVTSIAFNFAIWRPDVWKPRLVGVRKIAHFGFQMVGIGGITQINNRVGEMTLGSMLGLGALGLYSRASGLPGQLNGIVFGAGSNVIFSRLSADLRERGEIHQNYLYFMRLLLGLLWPMMIGIAVLAQPIIAILYGAKWQAAAMPLSLLMVATAIAATVGLTAEVHILRHRTKEQVRIELVRAIFGYAAFAAATTVSLTLAAAAKVAEAVFAFLLYRKPLMELVGGPTGALRDTYVEALVATLAAVFPAGVLMLWFDNSPDTPLPYIIAAVAIGVLCWAVLLVSRRHPLYLELSRLLGRPHAATHSATA</sequence>
<dbReference type="Proteomes" id="UP001382935">
    <property type="component" value="Chromosome"/>
</dbReference>
<dbReference type="EMBL" id="CP145607">
    <property type="protein sequence ID" value="WWM70080.1"/>
    <property type="molecule type" value="Genomic_DNA"/>
</dbReference>
<dbReference type="Pfam" id="PF13440">
    <property type="entry name" value="Polysacc_synt_3"/>
    <property type="match status" value="1"/>
</dbReference>
<evidence type="ECO:0000256" key="1">
    <source>
        <dbReference type="ARBA" id="ARBA00004651"/>
    </source>
</evidence>
<feature type="transmembrane region" description="Helical" evidence="7">
    <location>
        <begin position="37"/>
        <end position="58"/>
    </location>
</feature>
<comment type="subcellular location">
    <subcellularLocation>
        <location evidence="1">Cell membrane</location>
        <topology evidence="1">Multi-pass membrane protein</topology>
    </subcellularLocation>
</comment>
<evidence type="ECO:0000256" key="6">
    <source>
        <dbReference type="ARBA" id="ARBA00023136"/>
    </source>
</evidence>
<dbReference type="PANTHER" id="PTHR30250">
    <property type="entry name" value="PST FAMILY PREDICTED COLANIC ACID TRANSPORTER"/>
    <property type="match status" value="1"/>
</dbReference>
<keyword evidence="3" id="KW-1003">Cell membrane</keyword>
<name>A0ABZ2G2Q1_9SPHN</name>
<feature type="transmembrane region" description="Helical" evidence="7">
    <location>
        <begin position="144"/>
        <end position="163"/>
    </location>
</feature>
<keyword evidence="9" id="KW-1185">Reference proteome</keyword>
<proteinExistence type="inferred from homology"/>
<evidence type="ECO:0000256" key="5">
    <source>
        <dbReference type="ARBA" id="ARBA00022989"/>
    </source>
</evidence>
<keyword evidence="6 7" id="KW-0472">Membrane</keyword>
<feature type="transmembrane region" description="Helical" evidence="7">
    <location>
        <begin position="7"/>
        <end position="31"/>
    </location>
</feature>
<evidence type="ECO:0000256" key="4">
    <source>
        <dbReference type="ARBA" id="ARBA00022692"/>
    </source>
</evidence>
<comment type="similarity">
    <text evidence="2">Belongs to the polysaccharide synthase family.</text>
</comment>
<feature type="transmembrane region" description="Helical" evidence="7">
    <location>
        <begin position="286"/>
        <end position="310"/>
    </location>
</feature>
<evidence type="ECO:0000313" key="8">
    <source>
        <dbReference type="EMBL" id="WWM70080.1"/>
    </source>
</evidence>
<feature type="transmembrane region" description="Helical" evidence="7">
    <location>
        <begin position="108"/>
        <end position="132"/>
    </location>
</feature>
<feature type="transmembrane region" description="Helical" evidence="7">
    <location>
        <begin position="316"/>
        <end position="338"/>
    </location>
</feature>
<keyword evidence="4 7" id="KW-0812">Transmembrane</keyword>
<dbReference type="PANTHER" id="PTHR30250:SF10">
    <property type="entry name" value="LIPOPOLYSACCHARIDE BIOSYNTHESIS PROTEIN WZXC"/>
    <property type="match status" value="1"/>
</dbReference>
<dbReference type="InterPro" id="IPR050833">
    <property type="entry name" value="Poly_Biosynth_Transport"/>
</dbReference>
<organism evidence="8 9">
    <name type="scientific">Sphingomonas kaistensis</name>
    <dbReference type="NCBI Taxonomy" id="298708"/>
    <lineage>
        <taxon>Bacteria</taxon>
        <taxon>Pseudomonadati</taxon>
        <taxon>Pseudomonadota</taxon>
        <taxon>Alphaproteobacteria</taxon>
        <taxon>Sphingomonadales</taxon>
        <taxon>Sphingomonadaceae</taxon>
        <taxon>Sphingomonas</taxon>
    </lineage>
</organism>
<evidence type="ECO:0000256" key="7">
    <source>
        <dbReference type="SAM" id="Phobius"/>
    </source>
</evidence>
<feature type="transmembrane region" description="Helical" evidence="7">
    <location>
        <begin position="359"/>
        <end position="390"/>
    </location>
</feature>
<feature type="transmembrane region" description="Helical" evidence="7">
    <location>
        <begin position="410"/>
        <end position="431"/>
    </location>
</feature>
<evidence type="ECO:0000256" key="3">
    <source>
        <dbReference type="ARBA" id="ARBA00022475"/>
    </source>
</evidence>
<keyword evidence="5 7" id="KW-1133">Transmembrane helix</keyword>
<protein>
    <submittedName>
        <fullName evidence="8">Oligosaccharide flippase family protein</fullName>
    </submittedName>
</protein>